<dbReference type="PaxDb" id="6239-Y55F3BL.4"/>
<reference evidence="2 3" key="1">
    <citation type="journal article" date="1998" name="Science">
        <title>Genome sequence of the nematode C. elegans: a platform for investigating biology.</title>
        <authorList>
            <consortium name="The C. elegans sequencing consortium"/>
            <person name="Sulson J.E."/>
            <person name="Waterston R."/>
        </authorList>
    </citation>
    <scope>NUCLEOTIDE SEQUENCE [LARGE SCALE GENOMIC DNA]</scope>
    <source>
        <strain evidence="2 3">Bristol N2</strain>
    </source>
</reference>
<dbReference type="AGR" id="WB:WBGene00185088"/>
<dbReference type="WormBase" id="Y55F3BL.4">
    <property type="protein sequence ID" value="CE22558"/>
    <property type="gene ID" value="WBGene00185088"/>
</dbReference>
<dbReference type="GeneID" id="13192056"/>
<dbReference type="KEGG" id="cel:CELE_Y55F3BL.4"/>
<proteinExistence type="predicted"/>
<dbReference type="RefSeq" id="NP_001255226.1">
    <property type="nucleotide sequence ID" value="NM_001268297.1"/>
</dbReference>
<dbReference type="Pfam" id="PF07985">
    <property type="entry name" value="SRR1"/>
    <property type="match status" value="1"/>
</dbReference>
<accession>C0VXV7</accession>
<dbReference type="AlphaFoldDB" id="C0VXV7"/>
<dbReference type="InParanoid" id="C0VXV7"/>
<dbReference type="EMBL" id="BX284604">
    <property type="protein sequence ID" value="CCD71955.1"/>
    <property type="molecule type" value="Genomic_DNA"/>
</dbReference>
<sequence>MEDDGFTLVTGRKAGKQSAKFKKTENGKHIRVDGTLESIEKAMELAKNGILKSGLGTWLHHKLQLLISPHQKIQTIYVIGNGHFDGSTEPGAHQLALFLEISEQFQCPIIFQEPVCSATELKWLESKNVEIRREMDAKIDICEEKSISSMLSIFAFIHGEHEIFNEFLEFNAGKIDNLIVIGNDYGGANWELSKNREKMPKITEFCEKSIITAFPAIYEPNSNAFSSTVIMSSCDNQ</sequence>
<dbReference type="InterPro" id="IPR012942">
    <property type="entry name" value="SRR1-like"/>
</dbReference>
<gene>
    <name evidence="2" type="ORF">CELE_Y55F3BL.4</name>
    <name evidence="2 4" type="ORF">Y55F3BL.4</name>
</gene>
<evidence type="ECO:0000313" key="2">
    <source>
        <dbReference type="EMBL" id="CCD71955.1"/>
    </source>
</evidence>
<dbReference type="eggNOG" id="KOG4548">
    <property type="taxonomic scope" value="Eukaryota"/>
</dbReference>
<dbReference type="Bgee" id="WBGene00185088">
    <property type="expression patterns" value="Expressed in germ line (C elegans) and 4 other cell types or tissues"/>
</dbReference>
<dbReference type="CTD" id="13192056"/>
<keyword evidence="3" id="KW-1185">Reference proteome</keyword>
<dbReference type="OrthoDB" id="551431at2759"/>
<evidence type="ECO:0000313" key="3">
    <source>
        <dbReference type="Proteomes" id="UP000001940"/>
    </source>
</evidence>
<name>C0VXV7_CAEEL</name>
<dbReference type="OMA" id="HGEHEIF"/>
<protein>
    <submittedName>
        <fullName evidence="2">SRR1-like domain-containing protein</fullName>
    </submittedName>
</protein>
<evidence type="ECO:0000313" key="4">
    <source>
        <dbReference type="WormBase" id="Y55F3BL.4"/>
    </source>
</evidence>
<dbReference type="STRING" id="6239.Y55F3BL.4.1"/>
<dbReference type="PeptideAtlas" id="C0VXV7"/>
<dbReference type="HOGENOM" id="CLU_1200749_0_0_1"/>
<feature type="domain" description="SRR1-like" evidence="1">
    <location>
        <begin position="70"/>
        <end position="231"/>
    </location>
</feature>
<evidence type="ECO:0000259" key="1">
    <source>
        <dbReference type="Pfam" id="PF07985"/>
    </source>
</evidence>
<organism evidence="2 3">
    <name type="scientific">Caenorhabditis elegans</name>
    <dbReference type="NCBI Taxonomy" id="6239"/>
    <lineage>
        <taxon>Eukaryota</taxon>
        <taxon>Metazoa</taxon>
        <taxon>Ecdysozoa</taxon>
        <taxon>Nematoda</taxon>
        <taxon>Chromadorea</taxon>
        <taxon>Rhabditida</taxon>
        <taxon>Rhabditina</taxon>
        <taxon>Rhabditomorpha</taxon>
        <taxon>Rhabditoidea</taxon>
        <taxon>Rhabditidae</taxon>
        <taxon>Peloderinae</taxon>
        <taxon>Caenorhabditis</taxon>
    </lineage>
</organism>
<dbReference type="Proteomes" id="UP000001940">
    <property type="component" value="Chromosome IV"/>
</dbReference>